<keyword evidence="1" id="KW-1185">Reference proteome</keyword>
<sequence>MDRVFKCNIYSNWRNAHLHAGGAWITRDKAGTVKHHIRDAFTSSSYKFMAELRCLEWELIEAVKKPSSGPRFRIILQRISVLCSDFQMVAFEAETGVSNQIAKAIAKSVLRDEMMQSYLALGCPAWLHDRIHMETPVDES</sequence>
<protein>
    <submittedName>
        <fullName evidence="2">Uncharacterized protein LOC130500177</fullName>
    </submittedName>
</protein>
<dbReference type="Proteomes" id="UP000504610">
    <property type="component" value="Chromosome 9"/>
</dbReference>
<dbReference type="GeneID" id="130500177"/>
<reference evidence="2" key="2">
    <citation type="submission" date="2025-08" db="UniProtKB">
        <authorList>
            <consortium name="RefSeq"/>
        </authorList>
    </citation>
    <scope>IDENTIFICATION</scope>
    <source>
        <tissue evidence="2">Leaf</tissue>
    </source>
</reference>
<name>A0A9W3CHY7_RAPSA</name>
<organism evidence="1 2">
    <name type="scientific">Raphanus sativus</name>
    <name type="common">Radish</name>
    <name type="synonym">Raphanus raphanistrum var. sativus</name>
    <dbReference type="NCBI Taxonomy" id="3726"/>
    <lineage>
        <taxon>Eukaryota</taxon>
        <taxon>Viridiplantae</taxon>
        <taxon>Streptophyta</taxon>
        <taxon>Embryophyta</taxon>
        <taxon>Tracheophyta</taxon>
        <taxon>Spermatophyta</taxon>
        <taxon>Magnoliopsida</taxon>
        <taxon>eudicotyledons</taxon>
        <taxon>Gunneridae</taxon>
        <taxon>Pentapetalae</taxon>
        <taxon>rosids</taxon>
        <taxon>malvids</taxon>
        <taxon>Brassicales</taxon>
        <taxon>Brassicaceae</taxon>
        <taxon>Brassiceae</taxon>
        <taxon>Raphanus</taxon>
    </lineage>
</organism>
<dbReference type="KEGG" id="rsz:130500177"/>
<evidence type="ECO:0000313" key="1">
    <source>
        <dbReference type="Proteomes" id="UP000504610"/>
    </source>
</evidence>
<reference evidence="1" key="1">
    <citation type="journal article" date="2019" name="Database">
        <title>The radish genome database (RadishGD): an integrated information resource for radish genomics.</title>
        <authorList>
            <person name="Yu H.J."/>
            <person name="Baek S."/>
            <person name="Lee Y.J."/>
            <person name="Cho A."/>
            <person name="Mun J.H."/>
        </authorList>
    </citation>
    <scope>NUCLEOTIDE SEQUENCE [LARGE SCALE GENOMIC DNA]</scope>
    <source>
        <strain evidence="1">cv. WK10039</strain>
    </source>
</reference>
<gene>
    <name evidence="2" type="primary">LOC130500177</name>
</gene>
<dbReference type="OrthoDB" id="1024559at2759"/>
<evidence type="ECO:0000313" key="2">
    <source>
        <dbReference type="RefSeq" id="XP_056850908.1"/>
    </source>
</evidence>
<dbReference type="RefSeq" id="XP_056850908.1">
    <property type="nucleotide sequence ID" value="XM_056994928.1"/>
</dbReference>
<proteinExistence type="predicted"/>
<accession>A0A9W3CHY7</accession>
<dbReference type="AlphaFoldDB" id="A0A9W3CHY7"/>